<dbReference type="Proteomes" id="UP001440984">
    <property type="component" value="Unassembled WGS sequence"/>
</dbReference>
<organism evidence="2 3">
    <name type="scientific">Amycolatopsis melonis</name>
    <dbReference type="NCBI Taxonomy" id="3156488"/>
    <lineage>
        <taxon>Bacteria</taxon>
        <taxon>Bacillati</taxon>
        <taxon>Actinomycetota</taxon>
        <taxon>Actinomycetes</taxon>
        <taxon>Pseudonocardiales</taxon>
        <taxon>Pseudonocardiaceae</taxon>
        <taxon>Amycolatopsis</taxon>
    </lineage>
</organism>
<evidence type="ECO:0008006" key="4">
    <source>
        <dbReference type="Google" id="ProtNLM"/>
    </source>
</evidence>
<proteinExistence type="predicted"/>
<dbReference type="InterPro" id="IPR016181">
    <property type="entry name" value="Acyl_CoA_acyltransferase"/>
</dbReference>
<reference evidence="2 3" key="1">
    <citation type="submission" date="2024-05" db="EMBL/GenBank/DDBJ databases">
        <authorList>
            <person name="Zhao H."/>
            <person name="Xu Y."/>
            <person name="Lin S."/>
            <person name="Spain J.C."/>
            <person name="Zhou N.-Y."/>
        </authorList>
    </citation>
    <scope>NUCLEOTIDE SEQUENCE [LARGE SCALE GENOMIC DNA]</scope>
    <source>
        <strain evidence="2 3">NEAU-NG30</strain>
    </source>
</reference>
<gene>
    <name evidence="2" type="ORF">ABJI51_16715</name>
</gene>
<evidence type="ECO:0000313" key="3">
    <source>
        <dbReference type="Proteomes" id="UP001440984"/>
    </source>
</evidence>
<sequence length="218" mass="24536">MTAPAEVVELGPDDTEEIAELIASVFADQIAITRWLVPDNDKLRTSLLRQQFILLITGAFKSGGRVDGIRVDAKLDAAAVWSMHPGGEVTDPPGYDAKLRQITGDLYPRFRALDDVFQRTTPDSPHDHLDLLAARTRRQGHGTTLVTHHLRRVDQQPNGSLVTLHASSTQAAWLYHRLDFESDEPVQIPDSDEQFIYPMRRHPRGPMPRRSRRGVHIV</sequence>
<dbReference type="EMBL" id="JBDZYD010000005">
    <property type="protein sequence ID" value="MEQ0560730.1"/>
    <property type="molecule type" value="Genomic_DNA"/>
</dbReference>
<dbReference type="SUPFAM" id="SSF55729">
    <property type="entry name" value="Acyl-CoA N-acyltransferases (Nat)"/>
    <property type="match status" value="1"/>
</dbReference>
<keyword evidence="3" id="KW-1185">Reference proteome</keyword>
<feature type="compositionally biased region" description="Basic residues" evidence="1">
    <location>
        <begin position="199"/>
        <end position="218"/>
    </location>
</feature>
<accession>A0ABV0LEK1</accession>
<dbReference type="RefSeq" id="WP_348951776.1">
    <property type="nucleotide sequence ID" value="NZ_JBDZYD010000005.1"/>
</dbReference>
<comment type="caution">
    <text evidence="2">The sequence shown here is derived from an EMBL/GenBank/DDBJ whole genome shotgun (WGS) entry which is preliminary data.</text>
</comment>
<protein>
    <recommendedName>
        <fullName evidence="4">N-acetyltransferase domain-containing protein</fullName>
    </recommendedName>
</protein>
<dbReference type="Gene3D" id="3.40.630.30">
    <property type="match status" value="1"/>
</dbReference>
<evidence type="ECO:0000313" key="2">
    <source>
        <dbReference type="EMBL" id="MEQ0560730.1"/>
    </source>
</evidence>
<feature type="region of interest" description="Disordered" evidence="1">
    <location>
        <begin position="198"/>
        <end position="218"/>
    </location>
</feature>
<evidence type="ECO:0000256" key="1">
    <source>
        <dbReference type="SAM" id="MobiDB-lite"/>
    </source>
</evidence>
<name>A0ABV0LEK1_9PSEU</name>